<feature type="domain" description="Phosphodiester glycosidase" evidence="1">
    <location>
        <begin position="62"/>
        <end position="209"/>
    </location>
</feature>
<dbReference type="GO" id="GO:0016798">
    <property type="term" value="F:hydrolase activity, acting on glycosyl bonds"/>
    <property type="evidence" value="ECO:0007669"/>
    <property type="project" value="UniProtKB-KW"/>
</dbReference>
<evidence type="ECO:0000313" key="2">
    <source>
        <dbReference type="EMBL" id="GAA0708935.1"/>
    </source>
</evidence>
<reference evidence="2 3" key="1">
    <citation type="journal article" date="2019" name="Int. J. Syst. Evol. Microbiol.">
        <title>The Global Catalogue of Microorganisms (GCM) 10K type strain sequencing project: providing services to taxonomists for standard genome sequencing and annotation.</title>
        <authorList>
            <consortium name="The Broad Institute Genomics Platform"/>
            <consortium name="The Broad Institute Genome Sequencing Center for Infectious Disease"/>
            <person name="Wu L."/>
            <person name="Ma J."/>
        </authorList>
    </citation>
    <scope>NUCLEOTIDE SEQUENCE [LARGE SCALE GENOMIC DNA]</scope>
    <source>
        <strain evidence="2 3">JCM 15421</strain>
    </source>
</reference>
<dbReference type="Pfam" id="PF09992">
    <property type="entry name" value="NAGPA"/>
    <property type="match status" value="1"/>
</dbReference>
<keyword evidence="2" id="KW-0378">Hydrolase</keyword>
<evidence type="ECO:0000259" key="1">
    <source>
        <dbReference type="Pfam" id="PF09992"/>
    </source>
</evidence>
<accession>A0ABN1IDH6</accession>
<comment type="caution">
    <text evidence="2">The sequence shown here is derived from an EMBL/GenBank/DDBJ whole genome shotgun (WGS) entry which is preliminary data.</text>
</comment>
<dbReference type="EMBL" id="BAAAEU010000004">
    <property type="protein sequence ID" value="GAA0708935.1"/>
    <property type="molecule type" value="Genomic_DNA"/>
</dbReference>
<proteinExistence type="predicted"/>
<dbReference type="InterPro" id="IPR018711">
    <property type="entry name" value="NAGPA"/>
</dbReference>
<evidence type="ECO:0000313" key="3">
    <source>
        <dbReference type="Proteomes" id="UP001501523"/>
    </source>
</evidence>
<name>A0ABN1IDH6_9GAMM</name>
<gene>
    <name evidence="2" type="ORF">GCM10009105_08930</name>
</gene>
<protein>
    <submittedName>
        <fullName evidence="2">Phosphodiester glycosidase family protein</fullName>
    </submittedName>
</protein>
<sequence length="243" mass="26698">MASAVAQPLSRRVHFDAADFRVVEVDLAHDRLELHWRDAQGQPLASIDGLRHWGDGQGRELLFATNAGIYDRQFRPLGLYVEEGVALRPLNTARGSAGAGNFSIQPNGVFYVDARNHAGVVATSDWRERRIEARLATQSGPMLVVDGAINPAFDEQSDSLKWRSGVCARAPQQVVFAVSEAPVTFHAFARLFRDELGCRDALYLDGTLSRIYTKADGYTGAAAVMVKPYAGMFAVFVDRRATE</sequence>
<dbReference type="RefSeq" id="WP_343787589.1">
    <property type="nucleotide sequence ID" value="NZ_BAAAEU010000004.1"/>
</dbReference>
<keyword evidence="2" id="KW-0326">Glycosidase</keyword>
<keyword evidence="3" id="KW-1185">Reference proteome</keyword>
<organism evidence="2 3">
    <name type="scientific">Dokdonella soli</name>
    <dbReference type="NCBI Taxonomy" id="529810"/>
    <lineage>
        <taxon>Bacteria</taxon>
        <taxon>Pseudomonadati</taxon>
        <taxon>Pseudomonadota</taxon>
        <taxon>Gammaproteobacteria</taxon>
        <taxon>Lysobacterales</taxon>
        <taxon>Rhodanobacteraceae</taxon>
        <taxon>Dokdonella</taxon>
    </lineage>
</organism>
<dbReference type="Proteomes" id="UP001501523">
    <property type="component" value="Unassembled WGS sequence"/>
</dbReference>